<organism evidence="1 2">
    <name type="scientific">Streptomyces noursei</name>
    <name type="common">Streptomyces albulus</name>
    <dbReference type="NCBI Taxonomy" id="1971"/>
    <lineage>
        <taxon>Bacteria</taxon>
        <taxon>Bacillati</taxon>
        <taxon>Actinomycetota</taxon>
        <taxon>Actinomycetes</taxon>
        <taxon>Kitasatosporales</taxon>
        <taxon>Streptomycetaceae</taxon>
        <taxon>Streptomyces</taxon>
    </lineage>
</organism>
<dbReference type="EMBL" id="LJSN01000002">
    <property type="protein sequence ID" value="PNE41612.1"/>
    <property type="molecule type" value="Genomic_DNA"/>
</dbReference>
<dbReference type="Proteomes" id="UP000236047">
    <property type="component" value="Unassembled WGS sequence"/>
</dbReference>
<accession>A0A2N8PKR1</accession>
<comment type="caution">
    <text evidence="1">The sequence shown here is derived from an EMBL/GenBank/DDBJ whole genome shotgun (WGS) entry which is preliminary data.</text>
</comment>
<evidence type="ECO:0000313" key="1">
    <source>
        <dbReference type="EMBL" id="PNE41612.1"/>
    </source>
</evidence>
<sequence>MSTLTMSDLAAPVRALRLLAADFPDLPAVDFGISRVFPDLLELSCHDGFSVFEAWREALGIPLDSVTYTELPVSSTRVLEARIDYASVHLRLVGYSPAESQKAVA</sequence>
<dbReference type="AlphaFoldDB" id="A0A2N8PKR1"/>
<proteinExistence type="predicted"/>
<reference evidence="2" key="1">
    <citation type="submission" date="2015-09" db="EMBL/GenBank/DDBJ databases">
        <authorList>
            <person name="Graham D.E."/>
            <person name="Mahan K.M."/>
            <person name="Klingeman D.M."/>
            <person name="Fida T."/>
            <person name="Giannone R.J."/>
            <person name="Hettich R.L."/>
            <person name="Parry R.J."/>
            <person name="Spain J.C."/>
        </authorList>
    </citation>
    <scope>NUCLEOTIDE SEQUENCE [LARGE SCALE GENOMIC DNA]</scope>
    <source>
        <strain evidence="2">JCM 4701</strain>
    </source>
</reference>
<keyword evidence="2" id="KW-1185">Reference proteome</keyword>
<gene>
    <name evidence="1" type="ORF">AOB60_13375</name>
</gene>
<name>A0A2N8PKR1_STRNR</name>
<protein>
    <submittedName>
        <fullName evidence="1">Uncharacterized protein</fullName>
    </submittedName>
</protein>
<evidence type="ECO:0000313" key="2">
    <source>
        <dbReference type="Proteomes" id="UP000236047"/>
    </source>
</evidence>
<dbReference type="RefSeq" id="WP_102923776.1">
    <property type="nucleotide sequence ID" value="NZ_LJSN01000002.1"/>
</dbReference>